<evidence type="ECO:0000256" key="7">
    <source>
        <dbReference type="ARBA" id="ARBA00023141"/>
    </source>
</evidence>
<evidence type="ECO:0000313" key="12">
    <source>
        <dbReference type="Proteomes" id="UP000293562"/>
    </source>
</evidence>
<accession>A0A4Q7VK14</accession>
<evidence type="ECO:0000256" key="1">
    <source>
        <dbReference type="ARBA" id="ARBA00001164"/>
    </source>
</evidence>
<dbReference type="OrthoDB" id="9786954at2"/>
<dbReference type="InterPro" id="IPR013785">
    <property type="entry name" value="Aldolase_TIM"/>
</dbReference>
<evidence type="ECO:0000256" key="5">
    <source>
        <dbReference type="ARBA" id="ARBA00022605"/>
    </source>
</evidence>
<dbReference type="Proteomes" id="UP000293562">
    <property type="component" value="Unassembled WGS sequence"/>
</dbReference>
<evidence type="ECO:0000256" key="4">
    <source>
        <dbReference type="ARBA" id="ARBA00022272"/>
    </source>
</evidence>
<dbReference type="EMBL" id="SHKN01000001">
    <property type="protein sequence ID" value="RZT96560.1"/>
    <property type="molecule type" value="Genomic_DNA"/>
</dbReference>
<dbReference type="InterPro" id="IPR011060">
    <property type="entry name" value="RibuloseP-bd_barrel"/>
</dbReference>
<sequence>MQIKVCGLRSPENIEQISTLDVDFMGFIFFKRSKRFVSNSLNKNIINEIPSHIKKVAVFVNERSEDVLWTLKDYEYGFDYIQCHGDETPDYCKDLRDLGFGVIKAFQMDEEFNFDQLDSYKDAVDYYLFDTSSKHYGGSGQKFDWSLLKKYKGNKPFFLSGGIKPEDVNQVQNISHPQLLAIDINSGFENEPGLKNSKLIETFSEKLKQHS</sequence>
<keyword evidence="7 9" id="KW-0057">Aromatic amino acid biosynthesis</keyword>
<dbReference type="Gene3D" id="3.20.20.70">
    <property type="entry name" value="Aldolase class I"/>
    <property type="match status" value="1"/>
</dbReference>
<comment type="similarity">
    <text evidence="9">Belongs to the TrpF family.</text>
</comment>
<dbReference type="SUPFAM" id="SSF51366">
    <property type="entry name" value="Ribulose-phoshate binding barrel"/>
    <property type="match status" value="1"/>
</dbReference>
<reference evidence="11 12" key="1">
    <citation type="submission" date="2019-02" db="EMBL/GenBank/DDBJ databases">
        <title>Genomic Encyclopedia of Type Strains, Phase IV (KMG-IV): sequencing the most valuable type-strain genomes for metagenomic binning, comparative biology and taxonomic classification.</title>
        <authorList>
            <person name="Goeker M."/>
        </authorList>
    </citation>
    <scope>NUCLEOTIDE SEQUENCE [LARGE SCALE GENOMIC DNA]</scope>
    <source>
        <strain evidence="11 12">DSM 28825</strain>
    </source>
</reference>
<comment type="catalytic activity">
    <reaction evidence="1 9">
        <text>N-(5-phospho-beta-D-ribosyl)anthranilate = 1-(2-carboxyphenylamino)-1-deoxy-D-ribulose 5-phosphate</text>
        <dbReference type="Rhea" id="RHEA:21540"/>
        <dbReference type="ChEBI" id="CHEBI:18277"/>
        <dbReference type="ChEBI" id="CHEBI:58613"/>
        <dbReference type="EC" id="5.3.1.24"/>
    </reaction>
</comment>
<keyword evidence="8 9" id="KW-0413">Isomerase</keyword>
<protein>
    <recommendedName>
        <fullName evidence="4 9">N-(5'-phosphoribosyl)anthranilate isomerase</fullName>
        <shortName evidence="9">PRAI</shortName>
        <ecNumber evidence="3 9">5.3.1.24</ecNumber>
    </recommendedName>
</protein>
<keyword evidence="12" id="KW-1185">Reference proteome</keyword>
<dbReference type="InterPro" id="IPR044643">
    <property type="entry name" value="TrpF_fam"/>
</dbReference>
<proteinExistence type="inferred from homology"/>
<dbReference type="PANTHER" id="PTHR42894">
    <property type="entry name" value="N-(5'-PHOSPHORIBOSYL)ANTHRANILATE ISOMERASE"/>
    <property type="match status" value="1"/>
</dbReference>
<keyword evidence="5 9" id="KW-0028">Amino-acid biosynthesis</keyword>
<dbReference type="AlphaFoldDB" id="A0A4Q7VK14"/>
<dbReference type="EC" id="5.3.1.24" evidence="3 9"/>
<evidence type="ECO:0000256" key="2">
    <source>
        <dbReference type="ARBA" id="ARBA00004664"/>
    </source>
</evidence>
<evidence type="ECO:0000256" key="8">
    <source>
        <dbReference type="ARBA" id="ARBA00023235"/>
    </source>
</evidence>
<dbReference type="Pfam" id="PF00697">
    <property type="entry name" value="PRAI"/>
    <property type="match status" value="1"/>
</dbReference>
<evidence type="ECO:0000259" key="10">
    <source>
        <dbReference type="Pfam" id="PF00697"/>
    </source>
</evidence>
<dbReference type="InterPro" id="IPR001240">
    <property type="entry name" value="PRAI_dom"/>
</dbReference>
<name>A0A4Q7VK14_9BACT</name>
<evidence type="ECO:0000313" key="11">
    <source>
        <dbReference type="EMBL" id="RZT96560.1"/>
    </source>
</evidence>
<organism evidence="11 12">
    <name type="scientific">Ancylomarina subtilis</name>
    <dbReference type="NCBI Taxonomy" id="1639035"/>
    <lineage>
        <taxon>Bacteria</taxon>
        <taxon>Pseudomonadati</taxon>
        <taxon>Bacteroidota</taxon>
        <taxon>Bacteroidia</taxon>
        <taxon>Marinilabiliales</taxon>
        <taxon>Marinifilaceae</taxon>
        <taxon>Ancylomarina</taxon>
    </lineage>
</organism>
<feature type="domain" description="N-(5'phosphoribosyl) anthranilate isomerase (PRAI)" evidence="10">
    <location>
        <begin position="4"/>
        <end position="205"/>
    </location>
</feature>
<dbReference type="UniPathway" id="UPA00035">
    <property type="reaction ID" value="UER00042"/>
</dbReference>
<dbReference type="GO" id="GO:0000162">
    <property type="term" value="P:L-tryptophan biosynthetic process"/>
    <property type="evidence" value="ECO:0007669"/>
    <property type="project" value="UniProtKB-UniRule"/>
</dbReference>
<dbReference type="PANTHER" id="PTHR42894:SF1">
    <property type="entry name" value="N-(5'-PHOSPHORIBOSYL)ANTHRANILATE ISOMERASE"/>
    <property type="match status" value="1"/>
</dbReference>
<dbReference type="GO" id="GO:0004640">
    <property type="term" value="F:phosphoribosylanthranilate isomerase activity"/>
    <property type="evidence" value="ECO:0007669"/>
    <property type="project" value="UniProtKB-UniRule"/>
</dbReference>
<evidence type="ECO:0000256" key="6">
    <source>
        <dbReference type="ARBA" id="ARBA00022822"/>
    </source>
</evidence>
<comment type="pathway">
    <text evidence="2 9">Amino-acid biosynthesis; L-tryptophan biosynthesis; L-tryptophan from chorismate: step 3/5.</text>
</comment>
<keyword evidence="6 9" id="KW-0822">Tryptophan biosynthesis</keyword>
<evidence type="ECO:0000256" key="3">
    <source>
        <dbReference type="ARBA" id="ARBA00012572"/>
    </source>
</evidence>
<comment type="caution">
    <text evidence="11">The sequence shown here is derived from an EMBL/GenBank/DDBJ whole genome shotgun (WGS) entry which is preliminary data.</text>
</comment>
<dbReference type="RefSeq" id="WP_130306473.1">
    <property type="nucleotide sequence ID" value="NZ_SHKN01000001.1"/>
</dbReference>
<gene>
    <name evidence="9" type="primary">trpF</name>
    <name evidence="11" type="ORF">EV201_1198</name>
</gene>
<dbReference type="CDD" id="cd00405">
    <property type="entry name" value="PRAI"/>
    <property type="match status" value="1"/>
</dbReference>
<evidence type="ECO:0000256" key="9">
    <source>
        <dbReference type="HAMAP-Rule" id="MF_00135"/>
    </source>
</evidence>
<dbReference type="HAMAP" id="MF_00135">
    <property type="entry name" value="PRAI"/>
    <property type="match status" value="1"/>
</dbReference>